<comment type="caution">
    <text evidence="1">The sequence shown here is derived from an EMBL/GenBank/DDBJ whole genome shotgun (WGS) entry which is preliminary data.</text>
</comment>
<proteinExistence type="predicted"/>
<name>A0ABR1DVH3_NECAM</name>
<evidence type="ECO:0000313" key="2">
    <source>
        <dbReference type="Proteomes" id="UP001303046"/>
    </source>
</evidence>
<evidence type="ECO:0008006" key="3">
    <source>
        <dbReference type="Google" id="ProtNLM"/>
    </source>
</evidence>
<keyword evidence="2" id="KW-1185">Reference proteome</keyword>
<accession>A0ABR1DVH3</accession>
<protein>
    <recommendedName>
        <fullName evidence="3">Secreted protein</fullName>
    </recommendedName>
</protein>
<evidence type="ECO:0000313" key="1">
    <source>
        <dbReference type="EMBL" id="KAK6753916.1"/>
    </source>
</evidence>
<reference evidence="1 2" key="1">
    <citation type="submission" date="2023-08" db="EMBL/GenBank/DDBJ databases">
        <title>A Necator americanus chromosomal reference genome.</title>
        <authorList>
            <person name="Ilik V."/>
            <person name="Petrzelkova K.J."/>
            <person name="Pardy F."/>
            <person name="Fuh T."/>
            <person name="Niatou-Singa F.S."/>
            <person name="Gouil Q."/>
            <person name="Baker L."/>
            <person name="Ritchie M.E."/>
            <person name="Jex A.R."/>
            <person name="Gazzola D."/>
            <person name="Li H."/>
            <person name="Toshio Fujiwara R."/>
            <person name="Zhan B."/>
            <person name="Aroian R.V."/>
            <person name="Pafco B."/>
            <person name="Schwarz E.M."/>
        </authorList>
    </citation>
    <scope>NUCLEOTIDE SEQUENCE [LARGE SCALE GENOMIC DNA]</scope>
    <source>
        <strain evidence="1 2">Aroian</strain>
        <tissue evidence="1">Whole animal</tissue>
    </source>
</reference>
<gene>
    <name evidence="1" type="primary">Necator_chrV.g17896</name>
    <name evidence="1" type="ORF">RB195_013106</name>
</gene>
<sequence length="92" mass="9144">MRPAIIPFVSVGGGGGGDGDGGGGGVPSMTMAFVVASFVLRYPTRNNHESYATSTACDACAMSYRRQFGSPPTGAATAAATAATVTILTTPL</sequence>
<dbReference type="EMBL" id="JAVFWL010000005">
    <property type="protein sequence ID" value="KAK6753916.1"/>
    <property type="molecule type" value="Genomic_DNA"/>
</dbReference>
<dbReference type="Proteomes" id="UP001303046">
    <property type="component" value="Unassembled WGS sequence"/>
</dbReference>
<organism evidence="1 2">
    <name type="scientific">Necator americanus</name>
    <name type="common">Human hookworm</name>
    <dbReference type="NCBI Taxonomy" id="51031"/>
    <lineage>
        <taxon>Eukaryota</taxon>
        <taxon>Metazoa</taxon>
        <taxon>Ecdysozoa</taxon>
        <taxon>Nematoda</taxon>
        <taxon>Chromadorea</taxon>
        <taxon>Rhabditida</taxon>
        <taxon>Rhabditina</taxon>
        <taxon>Rhabditomorpha</taxon>
        <taxon>Strongyloidea</taxon>
        <taxon>Ancylostomatidae</taxon>
        <taxon>Bunostominae</taxon>
        <taxon>Necator</taxon>
    </lineage>
</organism>